<evidence type="ECO:0000256" key="5">
    <source>
        <dbReference type="ARBA" id="ARBA00023163"/>
    </source>
</evidence>
<dbReference type="GO" id="GO:0000981">
    <property type="term" value="F:DNA-binding transcription factor activity, RNA polymerase II-specific"/>
    <property type="evidence" value="ECO:0007669"/>
    <property type="project" value="TreeGrafter"/>
</dbReference>
<dbReference type="AlphaFoldDB" id="A0AA50H2P5"/>
<evidence type="ECO:0000256" key="7">
    <source>
        <dbReference type="SAM" id="MobiDB-lite"/>
    </source>
</evidence>
<evidence type="ECO:0000256" key="3">
    <source>
        <dbReference type="ARBA" id="ARBA00023015"/>
    </source>
</evidence>
<dbReference type="InterPro" id="IPR009057">
    <property type="entry name" value="Homeodomain-like_sf"/>
</dbReference>
<evidence type="ECO:0000256" key="1">
    <source>
        <dbReference type="ARBA" id="ARBA00004123"/>
    </source>
</evidence>
<accession>A0AA50H2P5</accession>
<dbReference type="SUPFAM" id="SSF46689">
    <property type="entry name" value="Homeodomain-like"/>
    <property type="match status" value="1"/>
</dbReference>
<dbReference type="CDD" id="cd00167">
    <property type="entry name" value="SANT"/>
    <property type="match status" value="2"/>
</dbReference>
<evidence type="ECO:0000259" key="9">
    <source>
        <dbReference type="PROSITE" id="PS51294"/>
    </source>
</evidence>
<dbReference type="EMBL" id="OQ909777">
    <property type="protein sequence ID" value="WLQ69685.1"/>
    <property type="molecule type" value="mRNA"/>
</dbReference>
<evidence type="ECO:0000256" key="2">
    <source>
        <dbReference type="ARBA" id="ARBA00022737"/>
    </source>
</evidence>
<keyword evidence="2" id="KW-0677">Repeat</keyword>
<dbReference type="Gene3D" id="1.10.10.60">
    <property type="entry name" value="Homeodomain-like"/>
    <property type="match status" value="2"/>
</dbReference>
<dbReference type="Pfam" id="PF00249">
    <property type="entry name" value="Myb_DNA-binding"/>
    <property type="match status" value="2"/>
</dbReference>
<evidence type="ECO:0000256" key="6">
    <source>
        <dbReference type="ARBA" id="ARBA00023242"/>
    </source>
</evidence>
<proteinExistence type="evidence at transcript level"/>
<name>A0AA50H2P5_ZINOF</name>
<feature type="domain" description="Myb-like" evidence="8">
    <location>
        <begin position="167"/>
        <end position="217"/>
    </location>
</feature>
<dbReference type="FunFam" id="1.10.10.60:FF:000060">
    <property type="entry name" value="MYB transcription factor"/>
    <property type="match status" value="1"/>
</dbReference>
<dbReference type="InterPro" id="IPR001005">
    <property type="entry name" value="SANT/Myb"/>
</dbReference>
<dbReference type="SMART" id="SM00717">
    <property type="entry name" value="SANT"/>
    <property type="match status" value="2"/>
</dbReference>
<evidence type="ECO:0000256" key="4">
    <source>
        <dbReference type="ARBA" id="ARBA00023125"/>
    </source>
</evidence>
<feature type="domain" description="HTH myb-type" evidence="9">
    <location>
        <begin position="120"/>
        <end position="166"/>
    </location>
</feature>
<dbReference type="PROSITE" id="PS51294">
    <property type="entry name" value="HTH_MYB"/>
    <property type="match status" value="2"/>
</dbReference>
<dbReference type="GO" id="GO:0005634">
    <property type="term" value="C:nucleus"/>
    <property type="evidence" value="ECO:0007669"/>
    <property type="project" value="UniProtKB-SubCell"/>
</dbReference>
<dbReference type="PANTHER" id="PTHR45614">
    <property type="entry name" value="MYB PROTEIN-RELATED"/>
    <property type="match status" value="1"/>
</dbReference>
<organism evidence="10">
    <name type="scientific">Zingiber officinale</name>
    <name type="common">Ginger</name>
    <name type="synonym">Amomum zingiber</name>
    <dbReference type="NCBI Taxonomy" id="94328"/>
    <lineage>
        <taxon>Eukaryota</taxon>
        <taxon>Viridiplantae</taxon>
        <taxon>Streptophyta</taxon>
        <taxon>Embryophyta</taxon>
        <taxon>Tracheophyta</taxon>
        <taxon>Spermatophyta</taxon>
        <taxon>Magnoliopsida</taxon>
        <taxon>Liliopsida</taxon>
        <taxon>Zingiberales</taxon>
        <taxon>Zingiberaceae</taxon>
        <taxon>Zingiber</taxon>
    </lineage>
</organism>
<dbReference type="PROSITE" id="PS50090">
    <property type="entry name" value="MYB_LIKE"/>
    <property type="match status" value="2"/>
</dbReference>
<dbReference type="PANTHER" id="PTHR45614:SF175">
    <property type="entry name" value="TRANSCRIPTION FACTOR MYB105-RELATED"/>
    <property type="match status" value="1"/>
</dbReference>
<sequence length="332" mass="37842">MVVAFRSSSLLFSRQVAPQSKLCPPRLGFVRSRRSTTSLALGFLPLGDPQHGAPLRRLSYIRDRKQFQVEGRVFSQIHGSHFLEKAMTTAFPSMECCQRSPESSEVVNYNSNGLPKISARGHWRPSEDRKLKELVELYGPQNWNLIAEKLEGRSGKSCRLRWFNQLDPRINRRPFGHQEEERLMAAHRVHGNKWAMIAKLFPGRTDNAIKNHWHVIMARKYREQTTPASLRRRLMVEEEVTKMASPCLPFLGGSSSDFDRSCESSTQATPFDFFSVDQPKVRLFDQSSFISFPPRQSSHVSANETPPFDHDHEITNLDAQPSFIDFLGVGAG</sequence>
<keyword evidence="6" id="KW-0539">Nucleus</keyword>
<dbReference type="InterPro" id="IPR050560">
    <property type="entry name" value="MYB_TF"/>
</dbReference>
<evidence type="ECO:0000313" key="10">
    <source>
        <dbReference type="EMBL" id="WLQ69685.1"/>
    </source>
</evidence>
<keyword evidence="5" id="KW-0804">Transcription</keyword>
<comment type="subcellular location">
    <subcellularLocation>
        <location evidence="1">Nucleus</location>
    </subcellularLocation>
</comment>
<feature type="domain" description="HTH myb-type" evidence="9">
    <location>
        <begin position="167"/>
        <end position="221"/>
    </location>
</feature>
<dbReference type="GO" id="GO:0000978">
    <property type="term" value="F:RNA polymerase II cis-regulatory region sequence-specific DNA binding"/>
    <property type="evidence" value="ECO:0007669"/>
    <property type="project" value="TreeGrafter"/>
</dbReference>
<feature type="compositionally biased region" description="Polar residues" evidence="7">
    <location>
        <begin position="294"/>
        <end position="304"/>
    </location>
</feature>
<reference evidence="10" key="1">
    <citation type="submission" date="2023-04" db="EMBL/GenBank/DDBJ databases">
        <title>Genome-wide analysis of the MYB gene family in ginger (Zingiber officinale Roscoe).</title>
        <authorList>
            <person name="Xing H.-T."/>
            <person name="Li H.-L."/>
        </authorList>
    </citation>
    <scope>NUCLEOTIDE SEQUENCE</scope>
    <source>
        <strain evidence="10">Maker00078869</strain>
    </source>
</reference>
<protein>
    <submittedName>
        <fullName evidence="10">MYB protein</fullName>
    </submittedName>
</protein>
<evidence type="ECO:0000259" key="8">
    <source>
        <dbReference type="PROSITE" id="PS50090"/>
    </source>
</evidence>
<dbReference type="InterPro" id="IPR017930">
    <property type="entry name" value="Myb_dom"/>
</dbReference>
<keyword evidence="4" id="KW-0238">DNA-binding</keyword>
<feature type="region of interest" description="Disordered" evidence="7">
    <location>
        <begin position="294"/>
        <end position="314"/>
    </location>
</feature>
<keyword evidence="3" id="KW-0805">Transcription regulation</keyword>
<feature type="domain" description="Myb-like" evidence="8">
    <location>
        <begin position="120"/>
        <end position="166"/>
    </location>
</feature>